<dbReference type="InterPro" id="IPR001789">
    <property type="entry name" value="Sig_transdc_resp-reg_receiver"/>
</dbReference>
<evidence type="ECO:0000256" key="2">
    <source>
        <dbReference type="ARBA" id="ARBA00023012"/>
    </source>
</evidence>
<dbReference type="PANTHER" id="PTHR44591">
    <property type="entry name" value="STRESS RESPONSE REGULATOR PROTEIN 1"/>
    <property type="match status" value="1"/>
</dbReference>
<reference evidence="5 6" key="1">
    <citation type="submission" date="2016-11" db="EMBL/GenBank/DDBJ databases">
        <title>Draft Genome Sequences of Nine Cyanobacterial Strains from Diverse Habitats.</title>
        <authorList>
            <person name="Zhu T."/>
            <person name="Hou S."/>
            <person name="Lu X."/>
            <person name="Hess W.R."/>
        </authorList>
    </citation>
    <scope>NUCLEOTIDE SEQUENCE [LARGE SCALE GENOMIC DNA]</scope>
    <source>
        <strain evidence="5 6">NIES-593</strain>
    </source>
</reference>
<protein>
    <submittedName>
        <fullName evidence="5">Two-component system response regulator</fullName>
    </submittedName>
</protein>
<dbReference type="SMART" id="SM00448">
    <property type="entry name" value="REC"/>
    <property type="match status" value="1"/>
</dbReference>
<dbReference type="STRING" id="1921803.NIES593_14435"/>
<feature type="domain" description="Response regulatory" evidence="4">
    <location>
        <begin position="3"/>
        <end position="119"/>
    </location>
</feature>
<evidence type="ECO:0000256" key="1">
    <source>
        <dbReference type="ARBA" id="ARBA00022553"/>
    </source>
</evidence>
<dbReference type="InterPro" id="IPR050595">
    <property type="entry name" value="Bact_response_regulator"/>
</dbReference>
<dbReference type="PROSITE" id="PS50110">
    <property type="entry name" value="RESPONSE_REGULATORY"/>
    <property type="match status" value="1"/>
</dbReference>
<dbReference type="EMBL" id="MRCB01000017">
    <property type="protein sequence ID" value="OKH21865.1"/>
    <property type="molecule type" value="Genomic_DNA"/>
</dbReference>
<accession>A0A1U7HE96</accession>
<dbReference type="InterPro" id="IPR011006">
    <property type="entry name" value="CheY-like_superfamily"/>
</dbReference>
<keyword evidence="2" id="KW-0902">Two-component regulatory system</keyword>
<organism evidence="5 6">
    <name type="scientific">Hydrococcus rivularis NIES-593</name>
    <dbReference type="NCBI Taxonomy" id="1921803"/>
    <lineage>
        <taxon>Bacteria</taxon>
        <taxon>Bacillati</taxon>
        <taxon>Cyanobacteriota</taxon>
        <taxon>Cyanophyceae</taxon>
        <taxon>Pleurocapsales</taxon>
        <taxon>Hydrococcaceae</taxon>
        <taxon>Hydrococcus</taxon>
    </lineage>
</organism>
<comment type="caution">
    <text evidence="5">The sequence shown here is derived from an EMBL/GenBank/DDBJ whole genome shotgun (WGS) entry which is preliminary data.</text>
</comment>
<evidence type="ECO:0000256" key="3">
    <source>
        <dbReference type="PROSITE-ProRule" id="PRU00169"/>
    </source>
</evidence>
<dbReference type="PANTHER" id="PTHR44591:SF14">
    <property type="entry name" value="PROTEIN PILG"/>
    <property type="match status" value="1"/>
</dbReference>
<keyword evidence="6" id="KW-1185">Reference proteome</keyword>
<feature type="modified residue" description="4-aspartylphosphate" evidence="3">
    <location>
        <position position="52"/>
    </location>
</feature>
<evidence type="ECO:0000259" key="4">
    <source>
        <dbReference type="PROSITE" id="PS50110"/>
    </source>
</evidence>
<keyword evidence="1 3" id="KW-0597">Phosphoprotein</keyword>
<dbReference type="Pfam" id="PF00072">
    <property type="entry name" value="Response_reg"/>
    <property type="match status" value="1"/>
</dbReference>
<dbReference type="RefSeq" id="WP_073600252.1">
    <property type="nucleotide sequence ID" value="NZ_MRCB01000017.1"/>
</dbReference>
<dbReference type="AlphaFoldDB" id="A0A1U7HE96"/>
<name>A0A1U7HE96_9CYAN</name>
<gene>
    <name evidence="5" type="ORF">NIES593_14435</name>
</gene>
<proteinExistence type="predicted"/>
<sequence length="131" mass="14751">MQTVLIVEDSLTDLEILWGYLSKENFEIITAKNGKEALEKIERQLPDLIVLDIILPGPNGYELCRRLKNNPTTRQVPIVMCSSKGENVDFYWGLKQGADAYLTKPVTKAEFTYTVKQLIKASCNQVVNSDG</sequence>
<dbReference type="Proteomes" id="UP000186868">
    <property type="component" value="Unassembled WGS sequence"/>
</dbReference>
<dbReference type="SUPFAM" id="SSF52172">
    <property type="entry name" value="CheY-like"/>
    <property type="match status" value="1"/>
</dbReference>
<dbReference type="OrthoDB" id="457440at2"/>
<dbReference type="Gene3D" id="3.40.50.2300">
    <property type="match status" value="1"/>
</dbReference>
<evidence type="ECO:0000313" key="6">
    <source>
        <dbReference type="Proteomes" id="UP000186868"/>
    </source>
</evidence>
<evidence type="ECO:0000313" key="5">
    <source>
        <dbReference type="EMBL" id="OKH21865.1"/>
    </source>
</evidence>
<dbReference type="GO" id="GO:0000160">
    <property type="term" value="P:phosphorelay signal transduction system"/>
    <property type="evidence" value="ECO:0007669"/>
    <property type="project" value="UniProtKB-KW"/>
</dbReference>